<dbReference type="Proteomes" id="UP000638353">
    <property type="component" value="Unassembled WGS sequence"/>
</dbReference>
<organism evidence="2 3">
    <name type="scientific">Streptomyces finlayi</name>
    <dbReference type="NCBI Taxonomy" id="67296"/>
    <lineage>
        <taxon>Bacteria</taxon>
        <taxon>Bacillati</taxon>
        <taxon>Actinomycetota</taxon>
        <taxon>Actinomycetes</taxon>
        <taxon>Kitasatosporales</taxon>
        <taxon>Streptomycetaceae</taxon>
        <taxon>Streptomyces</taxon>
    </lineage>
</organism>
<evidence type="ECO:0000259" key="1">
    <source>
        <dbReference type="Pfam" id="PF09511"/>
    </source>
</evidence>
<evidence type="ECO:0000313" key="2">
    <source>
        <dbReference type="EMBL" id="GHC98893.1"/>
    </source>
</evidence>
<reference evidence="2" key="2">
    <citation type="submission" date="2020-09" db="EMBL/GenBank/DDBJ databases">
        <authorList>
            <person name="Sun Q."/>
            <person name="Ohkuma M."/>
        </authorList>
    </citation>
    <scope>NUCLEOTIDE SEQUENCE</scope>
    <source>
        <strain evidence="2">JCM 4637</strain>
    </source>
</reference>
<proteinExistence type="predicted"/>
<dbReference type="RefSeq" id="WP_189824811.1">
    <property type="nucleotide sequence ID" value="NZ_BMVC01000008.1"/>
</dbReference>
<protein>
    <recommendedName>
        <fullName evidence="1">T4 RNA ligase 1-like N-terminal domain-containing protein</fullName>
    </recommendedName>
</protein>
<gene>
    <name evidence="2" type="ORF">GCM10010334_41810</name>
</gene>
<accession>A0A918WZQ2</accession>
<feature type="domain" description="T4 RNA ligase 1-like N-terminal" evidence="1">
    <location>
        <begin position="58"/>
        <end position="243"/>
    </location>
</feature>
<name>A0A918WZQ2_9ACTN</name>
<sequence length="402" mass="43980">MSSTRLRLDHLMQPDDLAKAVEIGHVTRRTHPELPLSIYAYTRSCQYEQAWTDVTSRCRGLVVDDETGEVAALPLPKFFNAAEHALDRPYAPALPDEPFEVYDKVDGSLAIVFHHSGRWHVASKGSFISEQATWAGRWLAGQDTGRLVPGTTYLAEILYPENRIVVNYGDRRDLVLLAAYGPDGTEVPLAEAAVAWEPIGSVVRVWPAMPLAELVGLTSSSTLPGGGASTGTDAEGFVIRFASGLRAKVKIAEYVRLHRILTGITERDIWRGYGIQRFRDAGRAPKLVAQAVGASIAEATSATPLDDLLEQVPDEFDAWVRGVIERLEAALADRERAIDEAYATISHLGGDRAAFARAAQALPDRAVKAAMFQRLEGRPTDLVVWRALKPVAADPFKTDEDS</sequence>
<evidence type="ECO:0000313" key="3">
    <source>
        <dbReference type="Proteomes" id="UP000638353"/>
    </source>
</evidence>
<dbReference type="AlphaFoldDB" id="A0A918WZQ2"/>
<dbReference type="InterPro" id="IPR019039">
    <property type="entry name" value="T4-Rnl1-like_N"/>
</dbReference>
<reference evidence="2" key="1">
    <citation type="journal article" date="2014" name="Int. J. Syst. Evol. Microbiol.">
        <title>Complete genome sequence of Corynebacterium casei LMG S-19264T (=DSM 44701T), isolated from a smear-ripened cheese.</title>
        <authorList>
            <consortium name="US DOE Joint Genome Institute (JGI-PGF)"/>
            <person name="Walter F."/>
            <person name="Albersmeier A."/>
            <person name="Kalinowski J."/>
            <person name="Ruckert C."/>
        </authorList>
    </citation>
    <scope>NUCLEOTIDE SEQUENCE</scope>
    <source>
        <strain evidence="2">JCM 4637</strain>
    </source>
</reference>
<comment type="caution">
    <text evidence="2">The sequence shown here is derived from an EMBL/GenBank/DDBJ whole genome shotgun (WGS) entry which is preliminary data.</text>
</comment>
<dbReference type="Pfam" id="PF09511">
    <property type="entry name" value="RNA_lig_T4_1"/>
    <property type="match status" value="1"/>
</dbReference>
<dbReference type="EMBL" id="BMVC01000008">
    <property type="protein sequence ID" value="GHC98893.1"/>
    <property type="molecule type" value="Genomic_DNA"/>
</dbReference>